<organism evidence="1 2">
    <name type="scientific">Penicillium atrosanguineum</name>
    <dbReference type="NCBI Taxonomy" id="1132637"/>
    <lineage>
        <taxon>Eukaryota</taxon>
        <taxon>Fungi</taxon>
        <taxon>Dikarya</taxon>
        <taxon>Ascomycota</taxon>
        <taxon>Pezizomycotina</taxon>
        <taxon>Eurotiomycetes</taxon>
        <taxon>Eurotiomycetidae</taxon>
        <taxon>Eurotiales</taxon>
        <taxon>Aspergillaceae</taxon>
        <taxon>Penicillium</taxon>
    </lineage>
</organism>
<comment type="caution">
    <text evidence="1">The sequence shown here is derived from an EMBL/GenBank/DDBJ whole genome shotgun (WGS) entry which is preliminary data.</text>
</comment>
<reference evidence="1" key="1">
    <citation type="submission" date="2022-12" db="EMBL/GenBank/DDBJ databases">
        <authorList>
            <person name="Petersen C."/>
        </authorList>
    </citation>
    <scope>NUCLEOTIDE SEQUENCE</scope>
    <source>
        <strain evidence="1">IBT 21472</strain>
    </source>
</reference>
<name>A0A9W9PWW3_9EURO</name>
<gene>
    <name evidence="1" type="ORF">N7476_006082</name>
</gene>
<evidence type="ECO:0000313" key="2">
    <source>
        <dbReference type="Proteomes" id="UP001147746"/>
    </source>
</evidence>
<proteinExistence type="predicted"/>
<reference evidence="1" key="2">
    <citation type="journal article" date="2023" name="IMA Fungus">
        <title>Comparative genomic study of the Penicillium genus elucidates a diverse pangenome and 15 lateral gene transfer events.</title>
        <authorList>
            <person name="Petersen C."/>
            <person name="Sorensen T."/>
            <person name="Nielsen M.R."/>
            <person name="Sondergaard T.E."/>
            <person name="Sorensen J.L."/>
            <person name="Fitzpatrick D.A."/>
            <person name="Frisvad J.C."/>
            <person name="Nielsen K.L."/>
        </authorList>
    </citation>
    <scope>NUCLEOTIDE SEQUENCE</scope>
    <source>
        <strain evidence="1">IBT 21472</strain>
    </source>
</reference>
<dbReference type="AlphaFoldDB" id="A0A9W9PWW3"/>
<evidence type="ECO:0000313" key="1">
    <source>
        <dbReference type="EMBL" id="KAJ5315775.1"/>
    </source>
</evidence>
<dbReference type="Proteomes" id="UP001147746">
    <property type="component" value="Unassembled WGS sequence"/>
</dbReference>
<dbReference type="EMBL" id="JAPZBO010000005">
    <property type="protein sequence ID" value="KAJ5315775.1"/>
    <property type="molecule type" value="Genomic_DNA"/>
</dbReference>
<accession>A0A9W9PWW3</accession>
<sequence length="154" mass="17254">MIRSSVSPDQRNWEKKLDAEPLQKWVEEGFVTVEIEVSENLQSIENGLCQALAALSRHEKCNEKSCYGLIVYSPSLAPDLTPAINNINEIKAIVSYGALLERSQKPHLYYLAESGTKSTDNENVYRYPYVTSTSFILPTHKDFSSSAATVAHTR</sequence>
<protein>
    <submittedName>
        <fullName evidence="1">Uncharacterized protein</fullName>
    </submittedName>
</protein>
<keyword evidence="2" id="KW-1185">Reference proteome</keyword>